<proteinExistence type="predicted"/>
<organism evidence="1 2">
    <name type="scientific">Bifidobacterium dentium JCVIHMP022</name>
    <dbReference type="NCBI Taxonomy" id="553191"/>
    <lineage>
        <taxon>Bacteria</taxon>
        <taxon>Bacillati</taxon>
        <taxon>Actinomycetota</taxon>
        <taxon>Actinomycetes</taxon>
        <taxon>Bifidobacteriales</taxon>
        <taxon>Bifidobacteriaceae</taxon>
        <taxon>Bifidobacterium</taxon>
    </lineage>
</organism>
<comment type="caution">
    <text evidence="1">The sequence shown here is derived from an EMBL/GenBank/DDBJ whole genome shotgun (WGS) entry which is preliminary data.</text>
</comment>
<name>A0AB72Z2B4_9BIFI</name>
<sequence>MSFDTHVFVRPKCDYPGCRARWDGVEYDWIYDEFDATEEVEESEDWICLYDDDERPRFFCPQHTGGSYFGEDDPECHPSNAELLDYYRDVSTSQPLPAPECEDTILAVLKGETQ</sequence>
<evidence type="ECO:0000313" key="2">
    <source>
        <dbReference type="Proteomes" id="UP000003457"/>
    </source>
</evidence>
<dbReference type="AlphaFoldDB" id="A0AB72Z2B4"/>
<gene>
    <name evidence="1" type="ORF">HMPREF9003_0193</name>
</gene>
<dbReference type="EMBL" id="AEHJ01000011">
    <property type="protein sequence ID" value="EFO78101.1"/>
    <property type="molecule type" value="Genomic_DNA"/>
</dbReference>
<dbReference type="RefSeq" id="WP_003842255.1">
    <property type="nucleotide sequence ID" value="NZ_AEHJ01000011.1"/>
</dbReference>
<reference evidence="1 2" key="1">
    <citation type="submission" date="2010-10" db="EMBL/GenBank/DDBJ databases">
        <authorList>
            <person name="Durkin A.S."/>
            <person name="Madupu R."/>
            <person name="Torralba M."/>
            <person name="Gillis M."/>
            <person name="Methe B."/>
            <person name="Sutton G."/>
            <person name="Nelson K.E."/>
        </authorList>
    </citation>
    <scope>NUCLEOTIDE SEQUENCE [LARGE SCALE GENOMIC DNA]</scope>
    <source>
        <strain evidence="1 2">JCVIHMP022</strain>
    </source>
</reference>
<protein>
    <recommendedName>
        <fullName evidence="3">Ferredoxin</fullName>
    </recommendedName>
</protein>
<dbReference type="Proteomes" id="UP000003457">
    <property type="component" value="Unassembled WGS sequence"/>
</dbReference>
<evidence type="ECO:0000313" key="1">
    <source>
        <dbReference type="EMBL" id="EFO78101.1"/>
    </source>
</evidence>
<evidence type="ECO:0008006" key="3">
    <source>
        <dbReference type="Google" id="ProtNLM"/>
    </source>
</evidence>
<accession>A0AB72Z2B4</accession>